<feature type="chain" id="PRO_5045347572" description="Ammonium transporter" evidence="9">
    <location>
        <begin position="30"/>
        <end position="437"/>
    </location>
</feature>
<evidence type="ECO:0000313" key="12">
    <source>
        <dbReference type="Proteomes" id="UP001213907"/>
    </source>
</evidence>
<gene>
    <name evidence="11" type="ORF">AFIC_000220</name>
</gene>
<evidence type="ECO:0000256" key="3">
    <source>
        <dbReference type="ARBA" id="ARBA00022448"/>
    </source>
</evidence>
<dbReference type="SUPFAM" id="SSF111352">
    <property type="entry name" value="Ammonium transporter"/>
    <property type="match status" value="1"/>
</dbReference>
<feature type="transmembrane region" description="Helical" evidence="8">
    <location>
        <begin position="161"/>
        <end position="183"/>
    </location>
</feature>
<dbReference type="PROSITE" id="PS01219">
    <property type="entry name" value="AMMONIUM_TRANSP"/>
    <property type="match status" value="1"/>
</dbReference>
<keyword evidence="5 8" id="KW-1133">Transmembrane helix</keyword>
<dbReference type="InterPro" id="IPR018047">
    <property type="entry name" value="Ammonium_transpt_CS"/>
</dbReference>
<organism evidence="11 12">
    <name type="scientific">Afipia carboxydohydrogena</name>
    <name type="common">Pseudomonas carboxydohydrogena</name>
    <dbReference type="NCBI Taxonomy" id="290"/>
    <lineage>
        <taxon>Bacteria</taxon>
        <taxon>Pseudomonadati</taxon>
        <taxon>Pseudomonadota</taxon>
        <taxon>Alphaproteobacteria</taxon>
        <taxon>Hyphomicrobiales</taxon>
        <taxon>Nitrobacteraceae</taxon>
        <taxon>Afipia</taxon>
    </lineage>
</organism>
<dbReference type="Pfam" id="PF00909">
    <property type="entry name" value="Ammonium_transp"/>
    <property type="match status" value="1"/>
</dbReference>
<accession>A0ABY8BP61</accession>
<name>A0ABY8BP61_AFICR</name>
<dbReference type="InterPro" id="IPR029020">
    <property type="entry name" value="Ammonium/urea_transptr"/>
</dbReference>
<feature type="domain" description="Ammonium transporter AmtB-like" evidence="10">
    <location>
        <begin position="42"/>
        <end position="435"/>
    </location>
</feature>
<evidence type="ECO:0000256" key="8">
    <source>
        <dbReference type="RuleBase" id="RU362002"/>
    </source>
</evidence>
<keyword evidence="6 8" id="KW-0472">Membrane</keyword>
<feature type="transmembrane region" description="Helical" evidence="8">
    <location>
        <begin position="319"/>
        <end position="336"/>
    </location>
</feature>
<feature type="transmembrane region" description="Helical" evidence="8">
    <location>
        <begin position="384"/>
        <end position="407"/>
    </location>
</feature>
<keyword evidence="7 8" id="KW-0924">Ammonia transport</keyword>
<comment type="similarity">
    <text evidence="2 8">Belongs to the ammonia transporter channel (TC 1.A.11.2) family.</text>
</comment>
<dbReference type="InterPro" id="IPR001905">
    <property type="entry name" value="Ammonium_transpt"/>
</dbReference>
<evidence type="ECO:0000256" key="5">
    <source>
        <dbReference type="ARBA" id="ARBA00022989"/>
    </source>
</evidence>
<feature type="transmembrane region" description="Helical" evidence="8">
    <location>
        <begin position="292"/>
        <end position="313"/>
    </location>
</feature>
<evidence type="ECO:0000256" key="7">
    <source>
        <dbReference type="ARBA" id="ARBA00023177"/>
    </source>
</evidence>
<feature type="transmembrane region" description="Helical" evidence="8">
    <location>
        <begin position="72"/>
        <end position="93"/>
    </location>
</feature>
<dbReference type="InterPro" id="IPR002229">
    <property type="entry name" value="RhesusRHD"/>
</dbReference>
<feature type="transmembrane region" description="Helical" evidence="8">
    <location>
        <begin position="45"/>
        <end position="65"/>
    </location>
</feature>
<sequence>MTISWLRNRTAATGFGALILSALASPAFAQSGGTGINTSDTAWMIVATAFVLMMTVPGLALFYAGMVRKKNVLATMAQSLGAVAAISILWVAYGYSLTFVGGGSGLGTLQRFMLSGMTMDSINPLAKTIPESLFVLYQMTFGVIAVALIAGSVADRMRFSSYMLFCAGWFTIAYIPLAHWIWGGGFLGQLGVLDFAGGLVIHLSAGSAGLVAAIMLGSRRGYGSENLAPHDLSLAVIGTGLLWVGWFGFNGGSALQANSRAVMAILSTHLAACAGALTWSAIEWIKRRKPSVLGMISGAVAGLGTITPASGFVTPGEGILIGLIAGGVCYWACTSLKHRYKYDDTLDVFGIHGIGGLIGTLLTGVFATQAIGGVPGLLEGNPHLLLAQIVGVVVTIVWSGGSTWVLLKLIDTRVPVRVSHEHEVEGLDITQHGEALQ</sequence>
<proteinExistence type="inferred from homology"/>
<evidence type="ECO:0000256" key="9">
    <source>
        <dbReference type="SAM" id="SignalP"/>
    </source>
</evidence>
<evidence type="ECO:0000256" key="2">
    <source>
        <dbReference type="ARBA" id="ARBA00005887"/>
    </source>
</evidence>
<evidence type="ECO:0000256" key="1">
    <source>
        <dbReference type="ARBA" id="ARBA00004141"/>
    </source>
</evidence>
<feature type="transmembrane region" description="Helical" evidence="8">
    <location>
        <begin position="134"/>
        <end position="154"/>
    </location>
</feature>
<keyword evidence="12" id="KW-1185">Reference proteome</keyword>
<evidence type="ECO:0000313" key="11">
    <source>
        <dbReference type="EMBL" id="WEF51773.1"/>
    </source>
</evidence>
<dbReference type="EMBL" id="CP113162">
    <property type="protein sequence ID" value="WEF51773.1"/>
    <property type="molecule type" value="Genomic_DNA"/>
</dbReference>
<dbReference type="RefSeq" id="WP_275247361.1">
    <property type="nucleotide sequence ID" value="NZ_BAABDX010000001.1"/>
</dbReference>
<keyword evidence="4 8" id="KW-0812">Transmembrane</keyword>
<keyword evidence="3 8" id="KW-0813">Transport</keyword>
<reference evidence="11 12" key="1">
    <citation type="submission" date="2022-11" db="EMBL/GenBank/DDBJ databases">
        <authorList>
            <person name="Siebert D."/>
            <person name="Busche T."/>
            <person name="Saydam E."/>
            <person name="Kalinowski J."/>
            <person name="Ruckert C."/>
            <person name="Blombach B."/>
        </authorList>
    </citation>
    <scope>NUCLEOTIDE SEQUENCE [LARGE SCALE GENOMIC DNA]</scope>
    <source>
        <strain evidence="11 12">DSM 1083</strain>
    </source>
</reference>
<dbReference type="PANTHER" id="PTHR43029:SF10">
    <property type="entry name" value="AMMONIUM TRANSPORTER MEP2"/>
    <property type="match status" value="1"/>
</dbReference>
<keyword evidence="9" id="KW-0732">Signal</keyword>
<comment type="subcellular location">
    <subcellularLocation>
        <location evidence="8">Cell membrane</location>
        <topology evidence="8">Multi-pass membrane protein</topology>
    </subcellularLocation>
    <subcellularLocation>
        <location evidence="1">Membrane</location>
        <topology evidence="1">Multi-pass membrane protein</topology>
    </subcellularLocation>
</comment>
<dbReference type="NCBIfam" id="TIGR00836">
    <property type="entry name" value="amt"/>
    <property type="match status" value="1"/>
</dbReference>
<dbReference type="PANTHER" id="PTHR43029">
    <property type="entry name" value="AMMONIUM TRANSPORTER MEP2"/>
    <property type="match status" value="1"/>
</dbReference>
<feature type="transmembrane region" description="Helical" evidence="8">
    <location>
        <begin position="348"/>
        <end position="372"/>
    </location>
</feature>
<dbReference type="PRINTS" id="PR00342">
    <property type="entry name" value="RHESUSRHD"/>
</dbReference>
<feature type="transmembrane region" description="Helical" evidence="8">
    <location>
        <begin position="261"/>
        <end position="280"/>
    </location>
</feature>
<feature type="transmembrane region" description="Helical" evidence="8">
    <location>
        <begin position="195"/>
        <end position="216"/>
    </location>
</feature>
<evidence type="ECO:0000256" key="6">
    <source>
        <dbReference type="ARBA" id="ARBA00023136"/>
    </source>
</evidence>
<dbReference type="Gene3D" id="1.10.3430.10">
    <property type="entry name" value="Ammonium transporter AmtB like domains"/>
    <property type="match status" value="1"/>
</dbReference>
<protein>
    <recommendedName>
        <fullName evidence="8">Ammonium transporter</fullName>
    </recommendedName>
</protein>
<feature type="transmembrane region" description="Helical" evidence="8">
    <location>
        <begin position="228"/>
        <end position="249"/>
    </location>
</feature>
<evidence type="ECO:0000256" key="4">
    <source>
        <dbReference type="ARBA" id="ARBA00022692"/>
    </source>
</evidence>
<dbReference type="Proteomes" id="UP001213907">
    <property type="component" value="Chromosome"/>
</dbReference>
<feature type="signal peptide" evidence="9">
    <location>
        <begin position="1"/>
        <end position="29"/>
    </location>
</feature>
<evidence type="ECO:0000259" key="10">
    <source>
        <dbReference type="Pfam" id="PF00909"/>
    </source>
</evidence>
<dbReference type="InterPro" id="IPR024041">
    <property type="entry name" value="NH4_transpt_AmtB-like_dom"/>
</dbReference>